<evidence type="ECO:0000313" key="16">
    <source>
        <dbReference type="EMBL" id="ANE43324.1"/>
    </source>
</evidence>
<evidence type="ECO:0000256" key="5">
    <source>
        <dbReference type="ARBA" id="ARBA00022714"/>
    </source>
</evidence>
<accession>A0A172T8Q6</accession>
<keyword evidence="6 13" id="KW-0479">Metal-binding</keyword>
<dbReference type="Pfam" id="PF22117">
    <property type="entry name" value="Fer4_Nqo3"/>
    <property type="match status" value="1"/>
</dbReference>
<dbReference type="EMBL" id="CP011387">
    <property type="protein sequence ID" value="ANE43324.1"/>
    <property type="molecule type" value="Genomic_DNA"/>
</dbReference>
<comment type="cofactor">
    <cofactor evidence="1 13">
        <name>[4Fe-4S] cluster</name>
        <dbReference type="ChEBI" id="CHEBI:49883"/>
    </cofactor>
</comment>
<comment type="subcellular location">
    <subcellularLocation>
        <location evidence="2">Membrane</location>
    </subcellularLocation>
</comment>
<evidence type="ECO:0000256" key="7">
    <source>
        <dbReference type="ARBA" id="ARBA00022967"/>
    </source>
</evidence>
<dbReference type="InterPro" id="IPR006656">
    <property type="entry name" value="Mopterin_OxRdtase"/>
</dbReference>
<dbReference type="KEGG" id="dpu:SU48_05580"/>
<evidence type="ECO:0000259" key="15">
    <source>
        <dbReference type="PROSITE" id="PS51839"/>
    </source>
</evidence>
<dbReference type="Gene3D" id="3.40.50.740">
    <property type="match status" value="1"/>
</dbReference>
<dbReference type="InterPro" id="IPR050123">
    <property type="entry name" value="Prok_molybdopt-oxidoreductase"/>
</dbReference>
<dbReference type="PROSITE" id="PS00642">
    <property type="entry name" value="COMPLEX1_75K_2"/>
    <property type="match status" value="1"/>
</dbReference>
<dbReference type="PROSITE" id="PS00643">
    <property type="entry name" value="COMPLEX1_75K_3"/>
    <property type="match status" value="1"/>
</dbReference>
<dbReference type="PANTHER" id="PTHR43105:SF13">
    <property type="entry name" value="NADH-UBIQUINONE OXIDOREDUCTASE 75 KDA SUBUNIT, MITOCHONDRIAL"/>
    <property type="match status" value="1"/>
</dbReference>
<evidence type="ECO:0000256" key="6">
    <source>
        <dbReference type="ARBA" id="ARBA00022723"/>
    </source>
</evidence>
<dbReference type="InterPro" id="IPR001041">
    <property type="entry name" value="2Fe-2S_ferredoxin-type"/>
</dbReference>
<sequence length="736" mass="78579">MKVTIDGVQVELPAGTSAIDAVFHAGQDVPFFCAHSYLSPVGACRMCLIESGSPRKNPDGSFVMEGEGDAATPKIFWFPKPMASCTMQATEGMHIRTAATSDVVAKAQAGMMEFTLLNHPLDCPTCDKGGACELQDRAFEYGYGASRFGFDRRHADKHYPLSDFVILDQERCIHCKRCVRYFEEVPGQEVLDFIERGGHTFIDTEEGGLPTGFQGNITDICPVGALLDNVARFRGRNWEYDHTPTTCTLCPAGCSITADARNGRLERVVARENRDVNEAWICDAGRFGHVFASEARLTKPLIRVNGELVETGWDEAIAAIRAGLGGMNTADLALFLHADSTLEEGAALEALAALTGTNSVDHWPRYPAEIPSNATLNDIATADAVVVLGADLGEEAPIVELRVLEMLRGGILPPEYAHGTAIADLRLVERPARKPEKLAVIGSASRLSGNAGTFVQAANVDLLTLIRPDSEGARAALNLLNSAQNPVLILGADVLNGASAGAFATQLSDLVSRTGAKVMAIPAAANSRGLAHLNLVPRSGGQGYAAVNHTRAAFISRLDPVATGQRLGGFTIVHDTHLTATAQAADVVLPAVTNYEKRGTTVNVEGRLLPLQQAALNAGEAADLTRTLAALAEALGLRTRIRGLKSAQALLQTRLGVDVTDLPEAGAIRPLGPVYAAPTGQTHRPQLWTERMTLKPDPWKATWVDRIESLVDNKWELPMAGSGPQLTNSQVTGSDD</sequence>
<keyword evidence="5 13" id="KW-0001">2Fe-2S</keyword>
<dbReference type="SUPFAM" id="SSF54292">
    <property type="entry name" value="2Fe-2S ferredoxin-like"/>
    <property type="match status" value="1"/>
</dbReference>
<dbReference type="Pfam" id="PF10588">
    <property type="entry name" value="NADH-G_4Fe-4S_3"/>
    <property type="match status" value="1"/>
</dbReference>
<evidence type="ECO:0000256" key="1">
    <source>
        <dbReference type="ARBA" id="ARBA00001966"/>
    </source>
</evidence>
<keyword evidence="4 13" id="KW-0004">4Fe-4S</keyword>
<organism evidence="16 17">
    <name type="scientific">Deinococcus puniceus</name>
    <dbReference type="NCBI Taxonomy" id="1182568"/>
    <lineage>
        <taxon>Bacteria</taxon>
        <taxon>Thermotogati</taxon>
        <taxon>Deinococcota</taxon>
        <taxon>Deinococci</taxon>
        <taxon>Deinococcales</taxon>
        <taxon>Deinococcaceae</taxon>
        <taxon>Deinococcus</taxon>
    </lineage>
</organism>
<dbReference type="InterPro" id="IPR006963">
    <property type="entry name" value="Mopterin_OxRdtase_4Fe-4S_dom"/>
</dbReference>
<dbReference type="EC" id="7.1.1.-" evidence="13"/>
<evidence type="ECO:0000259" key="14">
    <source>
        <dbReference type="PROSITE" id="PS51669"/>
    </source>
</evidence>
<protein>
    <recommendedName>
        <fullName evidence="13">NADH-quinone oxidoreductase</fullName>
        <ecNumber evidence="13">7.1.1.-</ecNumber>
    </recommendedName>
</protein>
<dbReference type="PROSITE" id="PS51839">
    <property type="entry name" value="4FE4S_HC3"/>
    <property type="match status" value="1"/>
</dbReference>
<dbReference type="STRING" id="1182568.SU48_05580"/>
<comment type="similarity">
    <text evidence="3 13">Belongs to the complex I 75 kDa subunit family.</text>
</comment>
<dbReference type="SMART" id="SM00929">
    <property type="entry name" value="NADH-G_4Fe-4S_3"/>
    <property type="match status" value="1"/>
</dbReference>
<comment type="cofactor">
    <cofactor evidence="13">
        <name>[2Fe-2S] cluster</name>
        <dbReference type="ChEBI" id="CHEBI:190135"/>
    </cofactor>
    <text evidence="13">Binds 1 [2Fe-2S] cluster per subunit.</text>
</comment>
<dbReference type="Gene3D" id="3.30.200.210">
    <property type="match status" value="1"/>
</dbReference>
<reference evidence="16 17" key="1">
    <citation type="submission" date="2015-01" db="EMBL/GenBank/DDBJ databases">
        <title>Deinococcus puniceus/DY1/ whole genome sequencing.</title>
        <authorList>
            <person name="Kim M.K."/>
            <person name="Srinivasan S."/>
            <person name="Lee J.-J."/>
        </authorList>
    </citation>
    <scope>NUCLEOTIDE SEQUENCE [LARGE SCALE GENOMIC DNA]</scope>
    <source>
        <strain evidence="16 17">DY1</strain>
    </source>
</reference>
<gene>
    <name evidence="16" type="ORF">SU48_05580</name>
</gene>
<keyword evidence="10 13" id="KW-0520">NAD</keyword>
<evidence type="ECO:0000256" key="2">
    <source>
        <dbReference type="ARBA" id="ARBA00004370"/>
    </source>
</evidence>
<dbReference type="CDD" id="cd00207">
    <property type="entry name" value="fer2"/>
    <property type="match status" value="1"/>
</dbReference>
<dbReference type="Proteomes" id="UP000077363">
    <property type="component" value="Chromosome"/>
</dbReference>
<keyword evidence="8 13" id="KW-0408">Iron</keyword>
<keyword evidence="17" id="KW-1185">Reference proteome</keyword>
<comment type="catalytic activity">
    <reaction evidence="12 13">
        <text>a quinone + NADH + 5 H(+)(in) = a quinol + NAD(+) + 4 H(+)(out)</text>
        <dbReference type="Rhea" id="RHEA:57888"/>
        <dbReference type="ChEBI" id="CHEBI:15378"/>
        <dbReference type="ChEBI" id="CHEBI:24646"/>
        <dbReference type="ChEBI" id="CHEBI:57540"/>
        <dbReference type="ChEBI" id="CHEBI:57945"/>
        <dbReference type="ChEBI" id="CHEBI:132124"/>
    </reaction>
</comment>
<keyword evidence="7 13" id="KW-1278">Translocase</keyword>
<name>A0A172T8Q6_9DEIO</name>
<dbReference type="RefSeq" id="WP_064014388.1">
    <property type="nucleotide sequence ID" value="NZ_CP011387.1"/>
</dbReference>
<dbReference type="GO" id="GO:0008137">
    <property type="term" value="F:NADH dehydrogenase (ubiquinone) activity"/>
    <property type="evidence" value="ECO:0007669"/>
    <property type="project" value="UniProtKB-UniRule"/>
</dbReference>
<evidence type="ECO:0000256" key="4">
    <source>
        <dbReference type="ARBA" id="ARBA00022485"/>
    </source>
</evidence>
<dbReference type="OrthoDB" id="9805142at2"/>
<dbReference type="Pfam" id="PF04879">
    <property type="entry name" value="Molybdop_Fe4S4"/>
    <property type="match status" value="1"/>
</dbReference>
<dbReference type="GO" id="GO:0016020">
    <property type="term" value="C:membrane"/>
    <property type="evidence" value="ECO:0007669"/>
    <property type="project" value="UniProtKB-SubCell"/>
</dbReference>
<proteinExistence type="inferred from homology"/>
<evidence type="ECO:0000256" key="9">
    <source>
        <dbReference type="ARBA" id="ARBA00023014"/>
    </source>
</evidence>
<dbReference type="PROSITE" id="PS51669">
    <property type="entry name" value="4FE4S_MOW_BIS_MGD"/>
    <property type="match status" value="1"/>
</dbReference>
<dbReference type="AlphaFoldDB" id="A0A172T8Q6"/>
<dbReference type="GO" id="GO:0048038">
    <property type="term" value="F:quinone binding"/>
    <property type="evidence" value="ECO:0007669"/>
    <property type="project" value="UniProtKB-UniRule"/>
</dbReference>
<evidence type="ECO:0000256" key="12">
    <source>
        <dbReference type="ARBA" id="ARBA00047712"/>
    </source>
</evidence>
<dbReference type="InterPro" id="IPR054351">
    <property type="entry name" value="NADH_UbQ_OxRdtase_ferredoxin"/>
</dbReference>
<dbReference type="PATRIC" id="fig|1182568.3.peg.1159"/>
<feature type="domain" description="4Fe-4S His(Cys)3-ligated-type" evidence="15">
    <location>
        <begin position="103"/>
        <end position="142"/>
    </location>
</feature>
<evidence type="ECO:0000256" key="11">
    <source>
        <dbReference type="ARBA" id="ARBA00023136"/>
    </source>
</evidence>
<dbReference type="SUPFAM" id="SSF54862">
    <property type="entry name" value="4Fe-4S ferredoxins"/>
    <property type="match status" value="1"/>
</dbReference>
<comment type="function">
    <text evidence="13">NDH-1 shuttles electrons from NADH, via FMN and iron-sulfur (Fe-S) centers, to quinones in the respiratory chain. Couples the redox reaction to proton translocation (for every two electrons transferred, four hydrogen ions are translocated across the cytoplasmic membrane), and thus conserves the redox energy in a proton gradient.</text>
</comment>
<dbReference type="PANTHER" id="PTHR43105">
    <property type="entry name" value="RESPIRATORY NITRATE REDUCTASE"/>
    <property type="match status" value="1"/>
</dbReference>
<feature type="domain" description="4Fe-4S Mo/W bis-MGD-type" evidence="14">
    <location>
        <begin position="240"/>
        <end position="296"/>
    </location>
</feature>
<keyword evidence="11" id="KW-0472">Membrane</keyword>
<dbReference type="InterPro" id="IPR036010">
    <property type="entry name" value="2Fe-2S_ferredoxin-like_sf"/>
</dbReference>
<dbReference type="NCBIfam" id="TIGR01973">
    <property type="entry name" value="NuoG"/>
    <property type="match status" value="1"/>
</dbReference>
<dbReference type="InterPro" id="IPR010228">
    <property type="entry name" value="NADH_UbQ_OxRdtase_Gsu"/>
</dbReference>
<evidence type="ECO:0000256" key="13">
    <source>
        <dbReference type="RuleBase" id="RU003525"/>
    </source>
</evidence>
<dbReference type="GO" id="GO:0042773">
    <property type="term" value="P:ATP synthesis coupled electron transport"/>
    <property type="evidence" value="ECO:0007669"/>
    <property type="project" value="InterPro"/>
</dbReference>
<dbReference type="GO" id="GO:0051537">
    <property type="term" value="F:2 iron, 2 sulfur cluster binding"/>
    <property type="evidence" value="ECO:0007669"/>
    <property type="project" value="UniProtKB-UniRule"/>
</dbReference>
<dbReference type="GO" id="GO:0016651">
    <property type="term" value="F:oxidoreductase activity, acting on NAD(P)H"/>
    <property type="evidence" value="ECO:0007669"/>
    <property type="project" value="InterPro"/>
</dbReference>
<keyword evidence="13" id="KW-0874">Quinone</keyword>
<evidence type="ECO:0000313" key="17">
    <source>
        <dbReference type="Proteomes" id="UP000077363"/>
    </source>
</evidence>
<evidence type="ECO:0000256" key="8">
    <source>
        <dbReference type="ARBA" id="ARBA00023004"/>
    </source>
</evidence>
<dbReference type="FunFam" id="3.10.20.740:FF:000004">
    <property type="entry name" value="NADH-quinone oxidoreductase"/>
    <property type="match status" value="1"/>
</dbReference>
<dbReference type="Pfam" id="PF13510">
    <property type="entry name" value="Fer2_4"/>
    <property type="match status" value="1"/>
</dbReference>
<dbReference type="SMART" id="SM00926">
    <property type="entry name" value="Molybdop_Fe4S4"/>
    <property type="match status" value="1"/>
</dbReference>
<dbReference type="GO" id="GO:0051539">
    <property type="term" value="F:4 iron, 4 sulfur cluster binding"/>
    <property type="evidence" value="ECO:0007669"/>
    <property type="project" value="UniProtKB-KW"/>
</dbReference>
<evidence type="ECO:0000256" key="3">
    <source>
        <dbReference type="ARBA" id="ARBA00005404"/>
    </source>
</evidence>
<dbReference type="InterPro" id="IPR000283">
    <property type="entry name" value="NADH_UbQ_OxRdtase_75kDa_su_CS"/>
</dbReference>
<dbReference type="Gene3D" id="3.10.20.740">
    <property type="match status" value="1"/>
</dbReference>
<dbReference type="Pfam" id="PF00384">
    <property type="entry name" value="Molybdopterin"/>
    <property type="match status" value="1"/>
</dbReference>
<evidence type="ECO:0000256" key="10">
    <source>
        <dbReference type="ARBA" id="ARBA00023027"/>
    </source>
</evidence>
<dbReference type="GO" id="GO:0046872">
    <property type="term" value="F:metal ion binding"/>
    <property type="evidence" value="ECO:0007669"/>
    <property type="project" value="UniProtKB-UniRule"/>
</dbReference>
<dbReference type="SUPFAM" id="SSF53706">
    <property type="entry name" value="Formate dehydrogenase/DMSO reductase, domains 1-3"/>
    <property type="match status" value="1"/>
</dbReference>
<dbReference type="InterPro" id="IPR019574">
    <property type="entry name" value="NADH_UbQ_OxRdtase_Gsu_4Fe4S-bd"/>
</dbReference>
<keyword evidence="9 13" id="KW-0411">Iron-sulfur</keyword>